<organism evidence="2 3">
    <name type="scientific">Rickettsia helvetica</name>
    <dbReference type="NCBI Taxonomy" id="35789"/>
    <lineage>
        <taxon>Bacteria</taxon>
        <taxon>Pseudomonadati</taxon>
        <taxon>Pseudomonadota</taxon>
        <taxon>Alphaproteobacteria</taxon>
        <taxon>Rickettsiales</taxon>
        <taxon>Rickettsiaceae</taxon>
        <taxon>Rickettsieae</taxon>
        <taxon>Rickettsia</taxon>
        <taxon>spotted fever group</taxon>
    </lineage>
</organism>
<dbReference type="Pfam" id="PF02518">
    <property type="entry name" value="HATPase_c"/>
    <property type="match status" value="1"/>
</dbReference>
<proteinExistence type="predicted"/>
<keyword evidence="3" id="KW-1185">Reference proteome</keyword>
<dbReference type="Proteomes" id="UP001642485">
    <property type="component" value="Chromosome"/>
</dbReference>
<keyword evidence="2" id="KW-0067">ATP-binding</keyword>
<dbReference type="InterPro" id="IPR036890">
    <property type="entry name" value="HATPase_C_sf"/>
</dbReference>
<protein>
    <submittedName>
        <fullName evidence="2">ATP-binding protein</fullName>
    </submittedName>
</protein>
<keyword evidence="2" id="KW-0547">Nucleotide-binding</keyword>
<dbReference type="EMBL" id="OZ018776">
    <property type="protein sequence ID" value="CAK9121522.1"/>
    <property type="molecule type" value="Genomic_DNA"/>
</dbReference>
<gene>
    <name evidence="2" type="ORF">OB144RH_07020</name>
</gene>
<dbReference type="Gene3D" id="3.30.565.10">
    <property type="entry name" value="Histidine kinase-like ATPase, C-terminal domain"/>
    <property type="match status" value="1"/>
</dbReference>
<feature type="domain" description="Histidine kinase/HSP90-like ATPase" evidence="1">
    <location>
        <begin position="18"/>
        <end position="89"/>
    </location>
</feature>
<sequence length="98" mass="11146">MFAISPALSEAEQNKREMVLQFIVHDTGKGLSKAIQEYLRKEFDEFDIQYEEIVSGLKFVKRLVDALHGEIEVTSTKDKSSTIILKLPLLDNCPYGNI</sequence>
<name>A0ABM9ND62_RICHE</name>
<dbReference type="GO" id="GO:0005524">
    <property type="term" value="F:ATP binding"/>
    <property type="evidence" value="ECO:0007669"/>
    <property type="project" value="UniProtKB-KW"/>
</dbReference>
<reference evidence="2 3" key="1">
    <citation type="submission" date="2024-02" db="EMBL/GenBank/DDBJ databases">
        <authorList>
            <person name="Nijsse B."/>
            <person name="Sprong H."/>
        </authorList>
    </citation>
    <scope>NUCLEOTIDE SEQUENCE [LARGE SCALE GENOMIC DNA]</scope>
    <source>
        <strain evidence="2">OB144</strain>
    </source>
</reference>
<evidence type="ECO:0000313" key="3">
    <source>
        <dbReference type="Proteomes" id="UP001642485"/>
    </source>
</evidence>
<accession>A0ABM9ND62</accession>
<evidence type="ECO:0000313" key="2">
    <source>
        <dbReference type="EMBL" id="CAK9121522.1"/>
    </source>
</evidence>
<evidence type="ECO:0000259" key="1">
    <source>
        <dbReference type="Pfam" id="PF02518"/>
    </source>
</evidence>
<dbReference type="SUPFAM" id="SSF55874">
    <property type="entry name" value="ATPase domain of HSP90 chaperone/DNA topoisomerase II/histidine kinase"/>
    <property type="match status" value="1"/>
</dbReference>
<dbReference type="InterPro" id="IPR003594">
    <property type="entry name" value="HATPase_dom"/>
</dbReference>